<feature type="region of interest" description="Disordered" evidence="1">
    <location>
        <begin position="128"/>
        <end position="213"/>
    </location>
</feature>
<protein>
    <recommendedName>
        <fullName evidence="2">DUF7869 domain-containing protein</fullName>
    </recommendedName>
</protein>
<feature type="compositionally biased region" description="Low complexity" evidence="1">
    <location>
        <begin position="128"/>
        <end position="151"/>
    </location>
</feature>
<evidence type="ECO:0000313" key="3">
    <source>
        <dbReference type="EMBL" id="CAG9814764.1"/>
    </source>
</evidence>
<dbReference type="Pfam" id="PF25273">
    <property type="entry name" value="DUF7869"/>
    <property type="match status" value="1"/>
</dbReference>
<reference evidence="3" key="2">
    <citation type="submission" date="2022-10" db="EMBL/GenBank/DDBJ databases">
        <authorList>
            <consortium name="ENA_rothamsted_submissions"/>
            <consortium name="culmorum"/>
            <person name="King R."/>
        </authorList>
    </citation>
    <scope>NUCLEOTIDE SEQUENCE</scope>
</reference>
<evidence type="ECO:0000256" key="1">
    <source>
        <dbReference type="SAM" id="MobiDB-lite"/>
    </source>
</evidence>
<feature type="region of interest" description="Disordered" evidence="1">
    <location>
        <begin position="47"/>
        <end position="77"/>
    </location>
</feature>
<dbReference type="PANTHER" id="PTHR10773">
    <property type="entry name" value="DNA-DIRECTED RNA POLYMERASES I, II, AND III SUBUNIT RPABC2"/>
    <property type="match status" value="1"/>
</dbReference>
<organism evidence="3 4">
    <name type="scientific">Phaedon cochleariae</name>
    <name type="common">Mustard beetle</name>
    <dbReference type="NCBI Taxonomy" id="80249"/>
    <lineage>
        <taxon>Eukaryota</taxon>
        <taxon>Metazoa</taxon>
        <taxon>Ecdysozoa</taxon>
        <taxon>Arthropoda</taxon>
        <taxon>Hexapoda</taxon>
        <taxon>Insecta</taxon>
        <taxon>Pterygota</taxon>
        <taxon>Neoptera</taxon>
        <taxon>Endopterygota</taxon>
        <taxon>Coleoptera</taxon>
        <taxon>Polyphaga</taxon>
        <taxon>Cucujiformia</taxon>
        <taxon>Chrysomeloidea</taxon>
        <taxon>Chrysomelidae</taxon>
        <taxon>Chrysomelinae</taxon>
        <taxon>Chrysomelini</taxon>
        <taxon>Phaedon</taxon>
    </lineage>
</organism>
<dbReference type="AlphaFoldDB" id="A0A9N9X0V0"/>
<evidence type="ECO:0000313" key="4">
    <source>
        <dbReference type="Proteomes" id="UP001153737"/>
    </source>
</evidence>
<dbReference type="InterPro" id="IPR057191">
    <property type="entry name" value="DUF7869"/>
</dbReference>
<feature type="domain" description="DUF7869" evidence="2">
    <location>
        <begin position="464"/>
        <end position="628"/>
    </location>
</feature>
<proteinExistence type="predicted"/>
<dbReference type="PANTHER" id="PTHR10773:SF19">
    <property type="match status" value="1"/>
</dbReference>
<dbReference type="Proteomes" id="UP001153737">
    <property type="component" value="Chromosome 11"/>
</dbReference>
<feature type="region of interest" description="Disordered" evidence="1">
    <location>
        <begin position="270"/>
        <end position="289"/>
    </location>
</feature>
<sequence length="714" mass="81747">MSYRADKIFEALEEQNRKLNKHVEEQAKTTPANRYDKSFDAEVVLLGPDQRNNNPDLNQENVSNTEQPVRDDILDGSDQLNDMQHMTEFSSETISKPGVSKLSLQDDSTESNEVGTKLSFRKIIVSSYNENSGSSEEDPFSSGSSDNYEPSSESDSDSETVESPDTPVPAEEPKSTFSRVLMPAEEPKIADPPVPVEEPENTSSRVLMPPVEPRIVDPAVPAEELERTNPQVSMPAEEPKIADPPVHVPAEEPEFPVKGKKRVKRVETWAKEKAKRQKNSGKEYQSKSGNIVQAKSMKPPCPVRCVLKRADKFSEDFRRKLFEDFWELACLQQQRDFLGACVEQLELSYRRISAANPRKPNCAFYLRNNGFFSPKKDQCDLCESYKNASNDERIKLEEKYNKHSEEKDLSRKVKTEDKEKAKEHGVILAVYDLQAVLPVPMGQTSAFFYKSRLNCYNFTITNIGNDQTKSFFWHKGLGHRGAIEIGTCVLNYLQEISENTPGMDVIFYSDNCGGQQKNRFLIGAYLYAVGRFNIKSITHKYLIRGHTQNEGDAIHSVIERALKRTKKSGPIYVPDQYITVIQNARKKGNPVEVKEMGYADFVDIKSLYDDMGINISRDIDGNDFKINNIRIMQFERGADVFRFKTSYKQEEWSFVSFWPRRRRSELKDIETVTLKHAYSENIKISENKRKDLKSLIEANIIPKFYRYFYDTVTN</sequence>
<feature type="region of interest" description="Disordered" evidence="1">
    <location>
        <begin position="89"/>
        <end position="114"/>
    </location>
</feature>
<feature type="region of interest" description="Disordered" evidence="1">
    <location>
        <begin position="227"/>
        <end position="259"/>
    </location>
</feature>
<accession>A0A9N9X0V0</accession>
<dbReference type="EMBL" id="OU896717">
    <property type="protein sequence ID" value="CAG9814764.1"/>
    <property type="molecule type" value="Genomic_DNA"/>
</dbReference>
<evidence type="ECO:0000259" key="2">
    <source>
        <dbReference type="Pfam" id="PF25273"/>
    </source>
</evidence>
<feature type="compositionally biased region" description="Acidic residues" evidence="1">
    <location>
        <begin position="152"/>
        <end position="162"/>
    </location>
</feature>
<feature type="compositionally biased region" description="Polar residues" evidence="1">
    <location>
        <begin position="102"/>
        <end position="114"/>
    </location>
</feature>
<gene>
    <name evidence="3" type="ORF">PHAECO_LOCUS2173</name>
</gene>
<name>A0A9N9X0V0_PHACE</name>
<feature type="compositionally biased region" description="Polar residues" evidence="1">
    <location>
        <begin position="50"/>
        <end position="67"/>
    </location>
</feature>
<dbReference type="OrthoDB" id="6738595at2759"/>
<keyword evidence="4" id="KW-1185">Reference proteome</keyword>
<reference evidence="3" key="1">
    <citation type="submission" date="2022-01" db="EMBL/GenBank/DDBJ databases">
        <authorList>
            <person name="King R."/>
        </authorList>
    </citation>
    <scope>NUCLEOTIDE SEQUENCE</scope>
</reference>